<reference evidence="2 3" key="1">
    <citation type="submission" date="2015-12" db="EMBL/GenBank/DDBJ databases">
        <title>Draft genome sequence of Acidibacillus ferrooxidans ITV001, isolated from a chalcopyrite acid mine drainage site in Brazil.</title>
        <authorList>
            <person name="Dall'Agnol H."/>
            <person name="Nancucheo I."/>
            <person name="Johnson B."/>
            <person name="Oliveira R."/>
            <person name="Leite L."/>
            <person name="Pylro V."/>
            <person name="Nunes G.L."/>
            <person name="Tzotzos G."/>
            <person name="Fernandes G.R."/>
            <person name="Dutra J."/>
            <person name="Orellana S.C."/>
            <person name="Oliveira G."/>
        </authorList>
    </citation>
    <scope>NUCLEOTIDE SEQUENCE [LARGE SCALE GENOMIC DNA]</scope>
    <source>
        <strain evidence="3">ITV01</strain>
    </source>
</reference>
<gene>
    <name evidence="2" type="ORF">ATW55_04195</name>
</gene>
<accession>A0A101XNF2</accession>
<name>A0A101XNF2_9BACL</name>
<dbReference type="EMBL" id="LPVJ01000072">
    <property type="protein sequence ID" value="KUO94600.1"/>
    <property type="molecule type" value="Genomic_DNA"/>
</dbReference>
<evidence type="ECO:0000313" key="2">
    <source>
        <dbReference type="EMBL" id="KUO94600.1"/>
    </source>
</evidence>
<organism evidence="2 3">
    <name type="scientific">Ferroacidibacillus organovorans</name>
    <dbReference type="NCBI Taxonomy" id="1765683"/>
    <lineage>
        <taxon>Bacteria</taxon>
        <taxon>Bacillati</taxon>
        <taxon>Bacillota</taxon>
        <taxon>Bacilli</taxon>
        <taxon>Bacillales</taxon>
        <taxon>Alicyclobacillaceae</taxon>
        <taxon>Ferroacidibacillus</taxon>
    </lineage>
</organism>
<sequence length="116" mass="11748">MLGSNGGHSESRSGAPGYNGYAYASNNPVNRVDPSGMFDETVSGGGGAGPGGIGGAINRGDQIAKSVDENLVGTTSGIAQNEIVPVSLQVDQLLNDISRTGLINQGTVDVNSLMRK</sequence>
<dbReference type="AlphaFoldDB" id="A0A101XNF2"/>
<comment type="caution">
    <text evidence="2">The sequence shown here is derived from an EMBL/GenBank/DDBJ whole genome shotgun (WGS) entry which is preliminary data.</text>
</comment>
<proteinExistence type="predicted"/>
<dbReference type="Proteomes" id="UP000053557">
    <property type="component" value="Unassembled WGS sequence"/>
</dbReference>
<feature type="region of interest" description="Disordered" evidence="1">
    <location>
        <begin position="1"/>
        <end position="57"/>
    </location>
</feature>
<protein>
    <submittedName>
        <fullName evidence="2">Uncharacterized protein</fullName>
    </submittedName>
</protein>
<dbReference type="Gene3D" id="2.180.10.10">
    <property type="entry name" value="RHS repeat-associated core"/>
    <property type="match status" value="1"/>
</dbReference>
<evidence type="ECO:0000256" key="1">
    <source>
        <dbReference type="SAM" id="MobiDB-lite"/>
    </source>
</evidence>
<evidence type="ECO:0000313" key="3">
    <source>
        <dbReference type="Proteomes" id="UP000053557"/>
    </source>
</evidence>
<keyword evidence="3" id="KW-1185">Reference proteome</keyword>
<feature type="compositionally biased region" description="Gly residues" evidence="1">
    <location>
        <begin position="43"/>
        <end position="57"/>
    </location>
</feature>